<gene>
    <name evidence="8" type="ORF">PhCBS80983_g05320</name>
</gene>
<name>A0A507DUJ3_9FUNG</name>
<dbReference type="Pfam" id="PF00786">
    <property type="entry name" value="PBD"/>
    <property type="match status" value="1"/>
</dbReference>
<dbReference type="InterPro" id="IPR033927">
    <property type="entry name" value="WASPfam_EVH1"/>
</dbReference>
<evidence type="ECO:0000256" key="1">
    <source>
        <dbReference type="ARBA" id="ARBA00004245"/>
    </source>
</evidence>
<proteinExistence type="predicted"/>
<dbReference type="InterPro" id="IPR011993">
    <property type="entry name" value="PH-like_dom_sf"/>
</dbReference>
<dbReference type="EMBL" id="QEAQ01000110">
    <property type="protein sequence ID" value="TPX55424.1"/>
    <property type="molecule type" value="Genomic_DNA"/>
</dbReference>
<feature type="compositionally biased region" description="Pro residues" evidence="5">
    <location>
        <begin position="387"/>
        <end position="409"/>
    </location>
</feature>
<dbReference type="PROSITE" id="PS50229">
    <property type="entry name" value="WH1"/>
    <property type="match status" value="1"/>
</dbReference>
<dbReference type="Gene3D" id="2.30.29.30">
    <property type="entry name" value="Pleckstrin-homology domain (PH domain)/Phosphotyrosine-binding domain (PTB)"/>
    <property type="match status" value="1"/>
</dbReference>
<dbReference type="STRING" id="109895.A0A507DUJ3"/>
<feature type="domain" description="WH1" evidence="7">
    <location>
        <begin position="15"/>
        <end position="122"/>
    </location>
</feature>
<evidence type="ECO:0000313" key="9">
    <source>
        <dbReference type="Proteomes" id="UP000318582"/>
    </source>
</evidence>
<feature type="region of interest" description="Disordered" evidence="5">
    <location>
        <begin position="476"/>
        <end position="498"/>
    </location>
</feature>
<keyword evidence="2" id="KW-0963">Cytoplasm</keyword>
<sequence>MPGTLLPEDENFVRKAVSGGQVLSSTAARLYFAQHGSWNYTGKVGALALSRAGAGSFRLFLVDVNSGATLWQHDVSDDVKYRKDKPFFHSFVGSEALVGLSFADEDEAAEFYDAYNDKESASPAPLSMPAQPPMTLPRAQPAIPTSAAPQPPMPMPRAQPAIPAAAPMHVPAGVAAGIVHSASTGSLGGKKEADSPRSSVFGGSLRSKKTTKGDKKKGGFDKSMISAPTNFQHITHVGYNQQTGFTAKNIPVEWKAIFAKAGITEEQLQDPETAKTVKKFMKQHKADLNKQAAPAVVAPTSAPPAIPSSAAGGRRAPPPPPPKGRTAPPAPPRQQPETPPRATPGPPAAPPRGPPVIPARTDHEASAGRAVPPPPPPAPPMGGGGGGPPPPPPPPPPGAGGPPPPPPRAPDIAAAPATPARPIAGAAPVDLLASIRQAGGIGALKATSKEERQPADSGPVDTGNALADLLRNQLALRKNKVGDASDSDEDEESDDEWG</sequence>
<keyword evidence="4" id="KW-0206">Cytoskeleton</keyword>
<feature type="region of interest" description="Disordered" evidence="5">
    <location>
        <begin position="184"/>
        <end position="221"/>
    </location>
</feature>
<evidence type="ECO:0000256" key="3">
    <source>
        <dbReference type="ARBA" id="ARBA00022553"/>
    </source>
</evidence>
<feature type="region of interest" description="Disordered" evidence="5">
    <location>
        <begin position="291"/>
        <end position="421"/>
    </location>
</feature>
<evidence type="ECO:0000259" key="7">
    <source>
        <dbReference type="PROSITE" id="PS50229"/>
    </source>
</evidence>
<feature type="compositionally biased region" description="Basic and acidic residues" evidence="5">
    <location>
        <begin position="211"/>
        <end position="220"/>
    </location>
</feature>
<dbReference type="SMART" id="SM00461">
    <property type="entry name" value="WH1"/>
    <property type="match status" value="1"/>
</dbReference>
<dbReference type="CDD" id="cd01205">
    <property type="entry name" value="EVH1_WASP-like"/>
    <property type="match status" value="1"/>
</dbReference>
<feature type="region of interest" description="Disordered" evidence="5">
    <location>
        <begin position="444"/>
        <end position="464"/>
    </location>
</feature>
<feature type="region of interest" description="Disordered" evidence="5">
    <location>
        <begin position="122"/>
        <end position="155"/>
    </location>
</feature>
<evidence type="ECO:0000256" key="4">
    <source>
        <dbReference type="ARBA" id="ARBA00023212"/>
    </source>
</evidence>
<dbReference type="GO" id="GO:0007015">
    <property type="term" value="P:actin filament organization"/>
    <property type="evidence" value="ECO:0007669"/>
    <property type="project" value="InterPro"/>
</dbReference>
<comment type="subcellular location">
    <subcellularLocation>
        <location evidence="1">Cytoplasm</location>
        <location evidence="1">Cytoskeleton</location>
    </subcellularLocation>
</comment>
<feature type="compositionally biased region" description="Pro residues" evidence="5">
    <location>
        <begin position="371"/>
        <end position="380"/>
    </location>
</feature>
<evidence type="ECO:0000313" key="8">
    <source>
        <dbReference type="EMBL" id="TPX55424.1"/>
    </source>
</evidence>
<dbReference type="InterPro" id="IPR036936">
    <property type="entry name" value="CRIB_dom_sf"/>
</dbReference>
<feature type="domain" description="CRIB" evidence="6">
    <location>
        <begin position="225"/>
        <end position="238"/>
    </location>
</feature>
<dbReference type="InterPro" id="IPR000095">
    <property type="entry name" value="CRIB_dom"/>
</dbReference>
<evidence type="ECO:0000259" key="6">
    <source>
        <dbReference type="PROSITE" id="PS50108"/>
    </source>
</evidence>
<dbReference type="Gene3D" id="3.90.810.10">
    <property type="entry name" value="CRIB domain"/>
    <property type="match status" value="1"/>
</dbReference>
<dbReference type="SUPFAM" id="SSF47912">
    <property type="entry name" value="Wiscott-Aldrich syndrome protein, WASP, C-terminal domain"/>
    <property type="match status" value="1"/>
</dbReference>
<organism evidence="8 9">
    <name type="scientific">Powellomyces hirtus</name>
    <dbReference type="NCBI Taxonomy" id="109895"/>
    <lineage>
        <taxon>Eukaryota</taxon>
        <taxon>Fungi</taxon>
        <taxon>Fungi incertae sedis</taxon>
        <taxon>Chytridiomycota</taxon>
        <taxon>Chytridiomycota incertae sedis</taxon>
        <taxon>Chytridiomycetes</taxon>
        <taxon>Spizellomycetales</taxon>
        <taxon>Powellomycetaceae</taxon>
        <taxon>Powellomyces</taxon>
    </lineage>
</organism>
<dbReference type="Pfam" id="PF00568">
    <property type="entry name" value="WH1"/>
    <property type="match status" value="1"/>
</dbReference>
<feature type="compositionally biased region" description="Pro residues" evidence="5">
    <location>
        <begin position="316"/>
        <end position="357"/>
    </location>
</feature>
<dbReference type="Proteomes" id="UP000318582">
    <property type="component" value="Unassembled WGS sequence"/>
</dbReference>
<comment type="caution">
    <text evidence="8">The sequence shown here is derived from an EMBL/GenBank/DDBJ whole genome shotgun (WGS) entry which is preliminary data.</text>
</comment>
<dbReference type="InterPro" id="IPR000697">
    <property type="entry name" value="WH1/EVH1_dom"/>
</dbReference>
<protein>
    <recommendedName>
        <fullName evidence="10">WH1 domain-containing protein</fullName>
    </recommendedName>
</protein>
<accession>A0A507DUJ3</accession>
<dbReference type="InterPro" id="IPR011026">
    <property type="entry name" value="WAS_C"/>
</dbReference>
<evidence type="ECO:0008006" key="10">
    <source>
        <dbReference type="Google" id="ProtNLM"/>
    </source>
</evidence>
<dbReference type="SMART" id="SM00285">
    <property type="entry name" value="PBD"/>
    <property type="match status" value="1"/>
</dbReference>
<dbReference type="AlphaFoldDB" id="A0A507DUJ3"/>
<reference evidence="8 9" key="1">
    <citation type="journal article" date="2019" name="Sci. Rep.">
        <title>Comparative genomics of chytrid fungi reveal insights into the obligate biotrophic and pathogenic lifestyle of Synchytrium endobioticum.</title>
        <authorList>
            <person name="van de Vossenberg B.T.L.H."/>
            <person name="Warris S."/>
            <person name="Nguyen H.D.T."/>
            <person name="van Gent-Pelzer M.P.E."/>
            <person name="Joly D.L."/>
            <person name="van de Geest H.C."/>
            <person name="Bonants P.J.M."/>
            <person name="Smith D.S."/>
            <person name="Levesque C.A."/>
            <person name="van der Lee T.A.J."/>
        </authorList>
    </citation>
    <scope>NUCLEOTIDE SEQUENCE [LARGE SCALE GENOMIC DNA]</scope>
    <source>
        <strain evidence="8 9">CBS 809.83</strain>
    </source>
</reference>
<keyword evidence="3" id="KW-0597">Phosphoprotein</keyword>
<evidence type="ECO:0000256" key="2">
    <source>
        <dbReference type="ARBA" id="ARBA00022490"/>
    </source>
</evidence>
<dbReference type="PROSITE" id="PS50108">
    <property type="entry name" value="CRIB"/>
    <property type="match status" value="1"/>
</dbReference>
<evidence type="ECO:0000256" key="5">
    <source>
        <dbReference type="SAM" id="MobiDB-lite"/>
    </source>
</evidence>
<dbReference type="SUPFAM" id="SSF50729">
    <property type="entry name" value="PH domain-like"/>
    <property type="match status" value="1"/>
</dbReference>
<feature type="compositionally biased region" description="Low complexity" evidence="5">
    <location>
        <begin position="410"/>
        <end position="421"/>
    </location>
</feature>
<dbReference type="GO" id="GO:0005856">
    <property type="term" value="C:cytoskeleton"/>
    <property type="evidence" value="ECO:0007669"/>
    <property type="project" value="UniProtKB-SubCell"/>
</dbReference>
<feature type="compositionally biased region" description="Acidic residues" evidence="5">
    <location>
        <begin position="485"/>
        <end position="498"/>
    </location>
</feature>
<keyword evidence="9" id="KW-1185">Reference proteome</keyword>